<dbReference type="PANTHER" id="PTHR30231:SF4">
    <property type="entry name" value="PROTEIN NEN2"/>
    <property type="match status" value="1"/>
</dbReference>
<dbReference type="RefSeq" id="WP_259661175.1">
    <property type="nucleotide sequence ID" value="NZ_JAHXRI010000007.1"/>
</dbReference>
<keyword evidence="1" id="KW-0540">Nuclease</keyword>
<dbReference type="EMBL" id="JAHXRI010000007">
    <property type="protein sequence ID" value="MBZ1350765.1"/>
    <property type="molecule type" value="Genomic_DNA"/>
</dbReference>
<dbReference type="Pfam" id="PF00929">
    <property type="entry name" value="RNase_T"/>
    <property type="match status" value="1"/>
</dbReference>
<dbReference type="Proteomes" id="UP000739565">
    <property type="component" value="Unassembled WGS sequence"/>
</dbReference>
<sequence>MRDSFLSTLMGWLGIARRREHATPDRWIMVDVETTGLNPARDRLLAIAAVALRQDPTTKALQVVIGDSFEVVLRQAQPSAKDNILIHHIGAEAQTLGEAPEAALENFRHWVGTSPLLAYHAAFDAGMIRRAYRSYHLEALNVQWLDIAPLARMFGGNAHAKALDDWLTHFNIECAVRHQAASDAFATAELLLRLWPAISRETQTWRGLVRLAKEASWIPS</sequence>
<reference evidence="5" key="1">
    <citation type="submission" date="2021-07" db="EMBL/GenBank/DDBJ databases">
        <title>New genus and species of the family Alcaligenaceae.</title>
        <authorList>
            <person name="Hahn M.W."/>
        </authorList>
    </citation>
    <scope>NUCLEOTIDE SEQUENCE</scope>
    <source>
        <strain evidence="5">LF4-65</strain>
    </source>
</reference>
<dbReference type="SUPFAM" id="SSF53098">
    <property type="entry name" value="Ribonuclease H-like"/>
    <property type="match status" value="1"/>
</dbReference>
<protein>
    <submittedName>
        <fullName evidence="5">3'-5' exonuclease</fullName>
    </submittedName>
</protein>
<evidence type="ECO:0000313" key="5">
    <source>
        <dbReference type="EMBL" id="MBZ1350765.1"/>
    </source>
</evidence>
<organism evidence="5 6">
    <name type="scientific">Zwartia hollandica</name>
    <dbReference type="NCBI Taxonomy" id="324606"/>
    <lineage>
        <taxon>Bacteria</taxon>
        <taxon>Pseudomonadati</taxon>
        <taxon>Pseudomonadota</taxon>
        <taxon>Betaproteobacteria</taxon>
        <taxon>Burkholderiales</taxon>
        <taxon>Alcaligenaceae</taxon>
        <taxon>Zwartia</taxon>
    </lineage>
</organism>
<dbReference type="InterPro" id="IPR013520">
    <property type="entry name" value="Ribonucl_H"/>
</dbReference>
<dbReference type="GO" id="GO:0003676">
    <property type="term" value="F:nucleic acid binding"/>
    <property type="evidence" value="ECO:0007669"/>
    <property type="project" value="InterPro"/>
</dbReference>
<evidence type="ECO:0000256" key="1">
    <source>
        <dbReference type="ARBA" id="ARBA00022722"/>
    </source>
</evidence>
<accession>A0A953T2V7</accession>
<evidence type="ECO:0000259" key="4">
    <source>
        <dbReference type="SMART" id="SM00479"/>
    </source>
</evidence>
<keyword evidence="6" id="KW-1185">Reference proteome</keyword>
<proteinExistence type="predicted"/>
<name>A0A953T2V7_9BURK</name>
<feature type="domain" description="Exonuclease" evidence="4">
    <location>
        <begin position="26"/>
        <end position="200"/>
    </location>
</feature>
<evidence type="ECO:0000256" key="2">
    <source>
        <dbReference type="ARBA" id="ARBA00022801"/>
    </source>
</evidence>
<dbReference type="CDD" id="cd06127">
    <property type="entry name" value="DEDDh"/>
    <property type="match status" value="1"/>
</dbReference>
<keyword evidence="2" id="KW-0378">Hydrolase</keyword>
<dbReference type="Gene3D" id="3.30.420.10">
    <property type="entry name" value="Ribonuclease H-like superfamily/Ribonuclease H"/>
    <property type="match status" value="1"/>
</dbReference>
<dbReference type="GO" id="GO:0008408">
    <property type="term" value="F:3'-5' exonuclease activity"/>
    <property type="evidence" value="ECO:0007669"/>
    <property type="project" value="TreeGrafter"/>
</dbReference>
<comment type="caution">
    <text evidence="5">The sequence shown here is derived from an EMBL/GenBank/DDBJ whole genome shotgun (WGS) entry which is preliminary data.</text>
</comment>
<gene>
    <name evidence="5" type="ORF">KZZ10_08920</name>
</gene>
<dbReference type="PANTHER" id="PTHR30231">
    <property type="entry name" value="DNA POLYMERASE III SUBUNIT EPSILON"/>
    <property type="match status" value="1"/>
</dbReference>
<evidence type="ECO:0000256" key="3">
    <source>
        <dbReference type="ARBA" id="ARBA00022839"/>
    </source>
</evidence>
<dbReference type="AlphaFoldDB" id="A0A953T2V7"/>
<keyword evidence="3 5" id="KW-0269">Exonuclease</keyword>
<dbReference type="InterPro" id="IPR012337">
    <property type="entry name" value="RNaseH-like_sf"/>
</dbReference>
<evidence type="ECO:0000313" key="6">
    <source>
        <dbReference type="Proteomes" id="UP000739565"/>
    </source>
</evidence>
<dbReference type="SMART" id="SM00479">
    <property type="entry name" value="EXOIII"/>
    <property type="match status" value="1"/>
</dbReference>
<dbReference type="GO" id="GO:0006259">
    <property type="term" value="P:DNA metabolic process"/>
    <property type="evidence" value="ECO:0007669"/>
    <property type="project" value="UniProtKB-ARBA"/>
</dbReference>
<dbReference type="InterPro" id="IPR036397">
    <property type="entry name" value="RNaseH_sf"/>
</dbReference>